<reference evidence="1 2" key="1">
    <citation type="submission" date="2024-05" db="EMBL/GenBank/DDBJ databases">
        <authorList>
            <person name="Wallberg A."/>
        </authorList>
    </citation>
    <scope>NUCLEOTIDE SEQUENCE [LARGE SCALE GENOMIC DNA]</scope>
</reference>
<dbReference type="AlphaFoldDB" id="A0AAV2SPF5"/>
<dbReference type="EMBL" id="CAXKWB010093942">
    <property type="protein sequence ID" value="CAL4218395.1"/>
    <property type="molecule type" value="Genomic_DNA"/>
</dbReference>
<protein>
    <submittedName>
        <fullName evidence="1">Uncharacterized protein</fullName>
    </submittedName>
</protein>
<feature type="non-terminal residue" evidence="1">
    <location>
        <position position="108"/>
    </location>
</feature>
<name>A0AAV2SPF5_MEGNR</name>
<dbReference type="Proteomes" id="UP001497623">
    <property type="component" value="Unassembled WGS sequence"/>
</dbReference>
<sequence>MIVTDGALANTTITAEDLLWEPLNTGPLFTDDTCTRMQVDDSAIFKAPGQPYQAVDCSLDLASPLCEVPLLSKYTEVIVNPGDQAQLNCSFKGNYSHCVWEKDNNTIK</sequence>
<proteinExistence type="predicted"/>
<keyword evidence="2" id="KW-1185">Reference proteome</keyword>
<gene>
    <name evidence="1" type="ORF">MNOR_LOCUS38911</name>
</gene>
<evidence type="ECO:0000313" key="2">
    <source>
        <dbReference type="Proteomes" id="UP001497623"/>
    </source>
</evidence>
<organism evidence="1 2">
    <name type="scientific">Meganyctiphanes norvegica</name>
    <name type="common">Northern krill</name>
    <name type="synonym">Thysanopoda norvegica</name>
    <dbReference type="NCBI Taxonomy" id="48144"/>
    <lineage>
        <taxon>Eukaryota</taxon>
        <taxon>Metazoa</taxon>
        <taxon>Ecdysozoa</taxon>
        <taxon>Arthropoda</taxon>
        <taxon>Crustacea</taxon>
        <taxon>Multicrustacea</taxon>
        <taxon>Malacostraca</taxon>
        <taxon>Eumalacostraca</taxon>
        <taxon>Eucarida</taxon>
        <taxon>Euphausiacea</taxon>
        <taxon>Euphausiidae</taxon>
        <taxon>Meganyctiphanes</taxon>
    </lineage>
</organism>
<comment type="caution">
    <text evidence="1">The sequence shown here is derived from an EMBL/GenBank/DDBJ whole genome shotgun (WGS) entry which is preliminary data.</text>
</comment>
<accession>A0AAV2SPF5</accession>
<evidence type="ECO:0000313" key="1">
    <source>
        <dbReference type="EMBL" id="CAL4218395.1"/>
    </source>
</evidence>